<gene>
    <name evidence="8" type="primary">xseA</name>
    <name evidence="8" type="ORF">KK062_13245</name>
</gene>
<dbReference type="PANTHER" id="PTHR30008:SF0">
    <property type="entry name" value="EXODEOXYRIBONUCLEASE 7 LARGE SUBUNIT"/>
    <property type="match status" value="1"/>
</dbReference>
<dbReference type="PANTHER" id="PTHR30008">
    <property type="entry name" value="EXODEOXYRIBONUCLEASE 7 LARGE SUBUNIT"/>
    <property type="match status" value="1"/>
</dbReference>
<dbReference type="Pfam" id="PF02601">
    <property type="entry name" value="Exonuc_VII_L"/>
    <property type="match status" value="1"/>
</dbReference>
<feature type="domain" description="OB-fold nucleic acid binding" evidence="7">
    <location>
        <begin position="8"/>
        <end position="115"/>
    </location>
</feature>
<comment type="similarity">
    <text evidence="5">Belongs to the XseA family.</text>
</comment>
<proteinExistence type="inferred from homology"/>
<evidence type="ECO:0000256" key="2">
    <source>
        <dbReference type="ARBA" id="ARBA00022722"/>
    </source>
</evidence>
<dbReference type="GO" id="GO:0005737">
    <property type="term" value="C:cytoplasm"/>
    <property type="evidence" value="ECO:0007669"/>
    <property type="project" value="UniProtKB-SubCell"/>
</dbReference>
<feature type="domain" description="Exonuclease VII large subunit C-terminal" evidence="6">
    <location>
        <begin position="152"/>
        <end position="463"/>
    </location>
</feature>
<organism evidence="8 9">
    <name type="scientific">Dawidia cretensis</name>
    <dbReference type="NCBI Taxonomy" id="2782350"/>
    <lineage>
        <taxon>Bacteria</taxon>
        <taxon>Pseudomonadati</taxon>
        <taxon>Bacteroidota</taxon>
        <taxon>Cytophagia</taxon>
        <taxon>Cytophagales</taxon>
        <taxon>Chryseotaleaceae</taxon>
        <taxon>Dawidia</taxon>
    </lineage>
</organism>
<sequence>MESPSPLRLSALSARVSDTLRAAFQNLSFWVVADVTSHSFKASSNYHYFELVEKDRDSNHLLAKFSAKAWGPGARQIEQFEQATGQRFTNNIHVLVNVTVEYHATYGLQLQVNAIDPGFTLGQIEQQRLTTLRRLAAENPSFIQQAGDAYITRNNRLGLKPVLQTLAVISARNSAGLQDFRHSLEDNAFGYTFRIDEYLTGVQGEASAISIRDTLAAIFLSGIAYDAVIITRGGGSQTDLLMFDHYLVGQAVAKFPIPIITGIGHHRNTSIADLMAHSPTRTPTKAAEFIVAHNRAFEESLLSLRQTIVIRAQQLLAGQQQALTSLQREISYSSQQAINTHKEAVQALRSQTVHHAQRILYAQRVAVAGLGVQISARSQGAVARQSQSLEHLASTVRVATTTYIRNQQRYLQHLTTFMKLMSPASTLQRGFALVRHQGRLTGNASAIQPGDRLEILLKDEILKTTVTDKTPHDGANDNL</sequence>
<dbReference type="EMBL" id="JAHESE010000011">
    <property type="protein sequence ID" value="MBT1709201.1"/>
    <property type="molecule type" value="Genomic_DNA"/>
</dbReference>
<comment type="caution">
    <text evidence="8">The sequence shown here is derived from an EMBL/GenBank/DDBJ whole genome shotgun (WGS) entry which is preliminary data.</text>
</comment>
<comment type="subcellular location">
    <subcellularLocation>
        <location evidence="5">Cytoplasm</location>
    </subcellularLocation>
</comment>
<dbReference type="GO" id="GO:0008855">
    <property type="term" value="F:exodeoxyribonuclease VII activity"/>
    <property type="evidence" value="ECO:0007669"/>
    <property type="project" value="UniProtKB-UniRule"/>
</dbReference>
<keyword evidence="2 5" id="KW-0540">Nuclease</keyword>
<dbReference type="InterPro" id="IPR025824">
    <property type="entry name" value="OB-fold_nuc-bd_dom"/>
</dbReference>
<evidence type="ECO:0000313" key="9">
    <source>
        <dbReference type="Proteomes" id="UP001319080"/>
    </source>
</evidence>
<dbReference type="GO" id="GO:0006308">
    <property type="term" value="P:DNA catabolic process"/>
    <property type="evidence" value="ECO:0007669"/>
    <property type="project" value="UniProtKB-UniRule"/>
</dbReference>
<name>A0AAP2DXI6_9BACT</name>
<evidence type="ECO:0000259" key="7">
    <source>
        <dbReference type="Pfam" id="PF13742"/>
    </source>
</evidence>
<keyword evidence="4 5" id="KW-0269">Exonuclease</keyword>
<evidence type="ECO:0000259" key="6">
    <source>
        <dbReference type="Pfam" id="PF02601"/>
    </source>
</evidence>
<dbReference type="EC" id="3.1.11.6" evidence="5"/>
<dbReference type="Proteomes" id="UP001319080">
    <property type="component" value="Unassembled WGS sequence"/>
</dbReference>
<protein>
    <recommendedName>
        <fullName evidence="5">Exodeoxyribonuclease 7 large subunit</fullName>
        <ecNumber evidence="5">3.1.11.6</ecNumber>
    </recommendedName>
</protein>
<dbReference type="NCBIfam" id="TIGR00237">
    <property type="entry name" value="xseA"/>
    <property type="match status" value="1"/>
</dbReference>
<keyword evidence="1" id="KW-0963">Cytoplasm</keyword>
<evidence type="ECO:0000256" key="4">
    <source>
        <dbReference type="ARBA" id="ARBA00022839"/>
    </source>
</evidence>
<evidence type="ECO:0000313" key="8">
    <source>
        <dbReference type="EMBL" id="MBT1709201.1"/>
    </source>
</evidence>
<keyword evidence="9" id="KW-1185">Reference proteome</keyword>
<comment type="catalytic activity">
    <reaction evidence="5">
        <text>Exonucleolytic cleavage in either 5'- to 3'- or 3'- to 5'-direction to yield nucleoside 5'-phosphates.</text>
        <dbReference type="EC" id="3.1.11.6"/>
    </reaction>
</comment>
<keyword evidence="3 5" id="KW-0378">Hydrolase</keyword>
<dbReference type="InterPro" id="IPR020579">
    <property type="entry name" value="Exonuc_VII_lsu_C"/>
</dbReference>
<dbReference type="CDD" id="cd04489">
    <property type="entry name" value="ExoVII_LU_OBF"/>
    <property type="match status" value="1"/>
</dbReference>
<dbReference type="InterPro" id="IPR003753">
    <property type="entry name" value="Exonuc_VII_L"/>
</dbReference>
<dbReference type="GO" id="GO:0003676">
    <property type="term" value="F:nucleic acid binding"/>
    <property type="evidence" value="ECO:0007669"/>
    <property type="project" value="InterPro"/>
</dbReference>
<accession>A0AAP2DXI6</accession>
<dbReference type="AlphaFoldDB" id="A0AAP2DXI6"/>
<evidence type="ECO:0000256" key="1">
    <source>
        <dbReference type="ARBA" id="ARBA00022490"/>
    </source>
</evidence>
<evidence type="ECO:0000256" key="3">
    <source>
        <dbReference type="ARBA" id="ARBA00022801"/>
    </source>
</evidence>
<dbReference type="Pfam" id="PF13742">
    <property type="entry name" value="tRNA_anti_2"/>
    <property type="match status" value="1"/>
</dbReference>
<evidence type="ECO:0000256" key="5">
    <source>
        <dbReference type="RuleBase" id="RU004355"/>
    </source>
</evidence>
<dbReference type="GO" id="GO:0009318">
    <property type="term" value="C:exodeoxyribonuclease VII complex"/>
    <property type="evidence" value="ECO:0007669"/>
    <property type="project" value="UniProtKB-UniRule"/>
</dbReference>
<dbReference type="RefSeq" id="WP_254084782.1">
    <property type="nucleotide sequence ID" value="NZ_JAHESE010000011.1"/>
</dbReference>
<reference evidence="8 9" key="1">
    <citation type="submission" date="2021-05" db="EMBL/GenBank/DDBJ databases">
        <title>A Polyphasic approach of four new species of the genus Ohtaekwangia: Ohtaekwangia histidinii sp. nov., Ohtaekwangia cretensis sp. nov., Ohtaekwangia indiensis sp. nov., Ohtaekwangia reichenbachii sp. nov. from diverse environment.</title>
        <authorList>
            <person name="Octaviana S."/>
        </authorList>
    </citation>
    <scope>NUCLEOTIDE SEQUENCE [LARGE SCALE GENOMIC DNA]</scope>
    <source>
        <strain evidence="8 9">PWU5</strain>
    </source>
</reference>